<evidence type="ECO:0000313" key="3">
    <source>
        <dbReference type="EMBL" id="TKC07467.1"/>
    </source>
</evidence>
<dbReference type="Proteomes" id="UP000307244">
    <property type="component" value="Unassembled WGS sequence"/>
</dbReference>
<dbReference type="InterPro" id="IPR013096">
    <property type="entry name" value="Cupin_2"/>
</dbReference>
<accession>A0A4U1CJ49</accession>
<gene>
    <name evidence="3" type="ORF">FA047_09480</name>
</gene>
<evidence type="ECO:0000313" key="4">
    <source>
        <dbReference type="Proteomes" id="UP000307244"/>
    </source>
</evidence>
<feature type="transmembrane region" description="Helical" evidence="1">
    <location>
        <begin position="170"/>
        <end position="187"/>
    </location>
</feature>
<dbReference type="InterPro" id="IPR011051">
    <property type="entry name" value="RmlC_Cupin_sf"/>
</dbReference>
<proteinExistence type="predicted"/>
<dbReference type="EMBL" id="SWBQ01000002">
    <property type="protein sequence ID" value="TKC07467.1"/>
    <property type="molecule type" value="Genomic_DNA"/>
</dbReference>
<name>A0A4U1CJ49_9SPHI</name>
<keyword evidence="1" id="KW-0812">Transmembrane</keyword>
<reference evidence="3 4" key="1">
    <citation type="submission" date="2019-04" db="EMBL/GenBank/DDBJ databases">
        <title>Pedobacter sp. RP-3-15 sp. nov., isolated from Arctic soil.</title>
        <authorList>
            <person name="Dahal R.H."/>
            <person name="Kim D.-U."/>
        </authorList>
    </citation>
    <scope>NUCLEOTIDE SEQUENCE [LARGE SCALE GENOMIC DNA]</scope>
    <source>
        <strain evidence="3 4">RP-3-15</strain>
    </source>
</reference>
<keyword evidence="4" id="KW-1185">Reference proteome</keyword>
<keyword evidence="1" id="KW-0472">Membrane</keyword>
<dbReference type="CDD" id="cd02208">
    <property type="entry name" value="cupin_RmlC-like"/>
    <property type="match status" value="1"/>
</dbReference>
<dbReference type="PANTHER" id="PTHR36440">
    <property type="entry name" value="PUTATIVE (AFU_ORTHOLOGUE AFUA_8G07350)-RELATED"/>
    <property type="match status" value="1"/>
</dbReference>
<keyword evidence="1" id="KW-1133">Transmembrane helix</keyword>
<feature type="domain" description="Cupin type-2" evidence="2">
    <location>
        <begin position="57"/>
        <end position="117"/>
    </location>
</feature>
<dbReference type="AlphaFoldDB" id="A0A4U1CJ49"/>
<dbReference type="PANTHER" id="PTHR36440:SF1">
    <property type="entry name" value="PUTATIVE (AFU_ORTHOLOGUE AFUA_8G07350)-RELATED"/>
    <property type="match status" value="1"/>
</dbReference>
<evidence type="ECO:0000259" key="2">
    <source>
        <dbReference type="Pfam" id="PF07883"/>
    </source>
</evidence>
<dbReference type="SUPFAM" id="SSF51182">
    <property type="entry name" value="RmlC-like cupins"/>
    <property type="match status" value="1"/>
</dbReference>
<dbReference type="InterPro" id="IPR014710">
    <property type="entry name" value="RmlC-like_jellyroll"/>
</dbReference>
<sequence length="195" mass="22959">MILKLICVKELPGHVKFLNIISYYDEIMNDITGQKIKIIGTIDDVLEMETVYPSFSEEPPMHFHPKQQEYFEVLEGELTVRYKDKIKHYEKGSIIHIQAKQAHAMWNSGFTPAKVTWKVKPALATEKLLRETFKLANDGRTDQFGKPYPLVLIYLLKKYSGTFRLARPKFIVIMILYVLFSPIYYFCNYKRNLFH</sequence>
<comment type="caution">
    <text evidence="3">The sequence shown here is derived from an EMBL/GenBank/DDBJ whole genome shotgun (WGS) entry which is preliminary data.</text>
</comment>
<dbReference type="Gene3D" id="2.60.120.10">
    <property type="entry name" value="Jelly Rolls"/>
    <property type="match status" value="1"/>
</dbReference>
<dbReference type="OrthoDB" id="1423961at2"/>
<protein>
    <submittedName>
        <fullName evidence="3">Cupin domain-containing protein</fullName>
    </submittedName>
</protein>
<evidence type="ECO:0000256" key="1">
    <source>
        <dbReference type="SAM" id="Phobius"/>
    </source>
</evidence>
<dbReference type="Pfam" id="PF07883">
    <property type="entry name" value="Cupin_2"/>
    <property type="match status" value="1"/>
</dbReference>
<organism evidence="3 4">
    <name type="scientific">Pedobacter frigoris</name>
    <dbReference type="NCBI Taxonomy" id="2571272"/>
    <lineage>
        <taxon>Bacteria</taxon>
        <taxon>Pseudomonadati</taxon>
        <taxon>Bacteroidota</taxon>
        <taxon>Sphingobacteriia</taxon>
        <taxon>Sphingobacteriales</taxon>
        <taxon>Sphingobacteriaceae</taxon>
        <taxon>Pedobacter</taxon>
    </lineage>
</organism>
<dbReference type="InterPro" id="IPR053146">
    <property type="entry name" value="QDO-like"/>
</dbReference>